<dbReference type="PROSITE" id="PS51084">
    <property type="entry name" value="HIT_2"/>
    <property type="match status" value="1"/>
</dbReference>
<comment type="caution">
    <text evidence="3">The sequence shown here is derived from an EMBL/GenBank/DDBJ whole genome shotgun (WGS) entry which is preliminary data.</text>
</comment>
<dbReference type="InterPro" id="IPR001310">
    <property type="entry name" value="Histidine_triad_HIT"/>
</dbReference>
<dbReference type="InterPro" id="IPR036265">
    <property type="entry name" value="HIT-like_sf"/>
</dbReference>
<organism evidence="3 4">
    <name type="scientific">Candidatus Phytoplasma melaleucae</name>
    <dbReference type="NCBI Taxonomy" id="2982630"/>
    <lineage>
        <taxon>Bacteria</taxon>
        <taxon>Bacillati</taxon>
        <taxon>Mycoplasmatota</taxon>
        <taxon>Mollicutes</taxon>
        <taxon>Acholeplasmatales</taxon>
        <taxon>Acholeplasmataceae</taxon>
        <taxon>Candidatus Phytoplasma</taxon>
    </lineage>
</organism>
<evidence type="ECO:0000313" key="4">
    <source>
        <dbReference type="Proteomes" id="UP001172036"/>
    </source>
</evidence>
<keyword evidence="4" id="KW-1185">Reference proteome</keyword>
<protein>
    <submittedName>
        <fullName evidence="3">HIT domain-containing protein</fullName>
    </submittedName>
</protein>
<dbReference type="InterPro" id="IPR011146">
    <property type="entry name" value="HIT-like"/>
</dbReference>
<dbReference type="PRINTS" id="PR00332">
    <property type="entry name" value="HISTRIAD"/>
</dbReference>
<dbReference type="Pfam" id="PF01230">
    <property type="entry name" value="HIT"/>
    <property type="match status" value="1"/>
</dbReference>
<feature type="domain" description="HIT" evidence="2">
    <location>
        <begin position="4"/>
        <end position="112"/>
    </location>
</feature>
<name>A0ABT9DCK9_9MOLU</name>
<feature type="short sequence motif" description="Histidine triad motif" evidence="1">
    <location>
        <begin position="96"/>
        <end position="100"/>
    </location>
</feature>
<dbReference type="SUPFAM" id="SSF54197">
    <property type="entry name" value="HIT-like"/>
    <property type="match status" value="1"/>
</dbReference>
<dbReference type="EMBL" id="JAOSID010000001">
    <property type="protein sequence ID" value="MDO8167868.1"/>
    <property type="molecule type" value="Genomic_DNA"/>
</dbReference>
<gene>
    <name evidence="3" type="ORF">OC680_00005</name>
</gene>
<dbReference type="PANTHER" id="PTHR46648:SF1">
    <property type="entry name" value="ADENOSINE 5'-MONOPHOSPHORAMIDASE HNT1"/>
    <property type="match status" value="1"/>
</dbReference>
<accession>A0ABT9DCK9</accession>
<dbReference type="Proteomes" id="UP001172036">
    <property type="component" value="Unassembled WGS sequence"/>
</dbReference>
<evidence type="ECO:0000256" key="1">
    <source>
        <dbReference type="PROSITE-ProRule" id="PRU00464"/>
    </source>
</evidence>
<evidence type="ECO:0000259" key="2">
    <source>
        <dbReference type="PROSITE" id="PS51084"/>
    </source>
</evidence>
<proteinExistence type="predicted"/>
<dbReference type="Gene3D" id="3.30.428.10">
    <property type="entry name" value="HIT-like"/>
    <property type="match status" value="1"/>
</dbReference>
<sequence length="138" mass="16137">MATIFSNIIQRKIPSYIIYEDNLVIAFLDISQVTKGHTLVITKQEYSSIIDVPNNVFVHLFQIVHRISQVLMKTFKAKGFNLLNNNGEIAGQKIPHCHIHIIPRYKLQEVDFIFKNNMHKLKSTDYEKIQNDILNNWN</sequence>
<reference evidence="3 4" key="1">
    <citation type="journal article" date="2023" name="Int. J. Syst. Evol. Microbiol.">
        <title>The observation of taxonomic boundaries for the 16SrII and 16SrXXV phytoplasmas using genome-based delimitation.</title>
        <authorList>
            <person name="Rodrigues Jardim B."/>
            <person name="Tran-Nguyen L.T.T."/>
            <person name="Gambley C."/>
            <person name="Al-Sadi A.M."/>
            <person name="Al-Subhi A.M."/>
            <person name="Foissac X."/>
            <person name="Salar P."/>
            <person name="Cai H."/>
            <person name="Yang J.Y."/>
            <person name="Davis R."/>
            <person name="Jones L."/>
            <person name="Rodoni B."/>
            <person name="Constable F.E."/>
        </authorList>
    </citation>
    <scope>NUCLEOTIDE SEQUENCE [LARGE SCALE GENOMIC DNA]</scope>
    <source>
        <strain evidence="3">BAWM-155c</strain>
    </source>
</reference>
<evidence type="ECO:0000313" key="3">
    <source>
        <dbReference type="EMBL" id="MDO8167868.1"/>
    </source>
</evidence>
<dbReference type="PANTHER" id="PTHR46648">
    <property type="entry name" value="HIT FAMILY PROTEIN 1"/>
    <property type="match status" value="1"/>
</dbReference>